<dbReference type="EMBL" id="AUZY01001091">
    <property type="protein sequence ID" value="EQD76298.1"/>
    <property type="molecule type" value="Genomic_DNA"/>
</dbReference>
<reference evidence="2" key="2">
    <citation type="journal article" date="2014" name="ISME J.">
        <title>Microbial stratification in low pH oxic and suboxic macroscopic growths along an acid mine drainage.</title>
        <authorList>
            <person name="Mendez-Garcia C."/>
            <person name="Mesa V."/>
            <person name="Sprenger R.R."/>
            <person name="Richter M."/>
            <person name="Diez M.S."/>
            <person name="Solano J."/>
            <person name="Bargiela R."/>
            <person name="Golyshina O.V."/>
            <person name="Manteca A."/>
            <person name="Ramos J.L."/>
            <person name="Gallego J.R."/>
            <person name="Llorente I."/>
            <person name="Martins Dos Santos V.A."/>
            <person name="Jensen O.N."/>
            <person name="Pelaez A.I."/>
            <person name="Sanchez J."/>
            <person name="Ferrer M."/>
        </authorList>
    </citation>
    <scope>NUCLEOTIDE SEQUENCE</scope>
</reference>
<evidence type="ECO:0008006" key="3">
    <source>
        <dbReference type="Google" id="ProtNLM"/>
    </source>
</evidence>
<accession>T1C5Y2</accession>
<name>T1C5Y2_9ZZZZ</name>
<dbReference type="AlphaFoldDB" id="T1C5Y2"/>
<evidence type="ECO:0000313" key="2">
    <source>
        <dbReference type="EMBL" id="EQD76298.1"/>
    </source>
</evidence>
<reference evidence="2" key="1">
    <citation type="submission" date="2013-08" db="EMBL/GenBank/DDBJ databases">
        <authorList>
            <person name="Mendez C."/>
            <person name="Richter M."/>
            <person name="Ferrer M."/>
            <person name="Sanchez J."/>
        </authorList>
    </citation>
    <scope>NUCLEOTIDE SEQUENCE</scope>
</reference>
<comment type="caution">
    <text evidence="2">The sequence shown here is derived from an EMBL/GenBank/DDBJ whole genome shotgun (WGS) entry which is preliminary data.</text>
</comment>
<dbReference type="Pfam" id="PF02697">
    <property type="entry name" value="VAPB_antitox"/>
    <property type="match status" value="1"/>
</dbReference>
<proteinExistence type="predicted"/>
<evidence type="ECO:0000256" key="1">
    <source>
        <dbReference type="ARBA" id="ARBA00022649"/>
    </source>
</evidence>
<dbReference type="InterPro" id="IPR003847">
    <property type="entry name" value="Put_antitoxin"/>
</dbReference>
<gene>
    <name evidence="2" type="ORF">B1B_01779</name>
</gene>
<keyword evidence="1" id="KW-1277">Toxin-antitoxin system</keyword>
<organism evidence="2">
    <name type="scientific">mine drainage metagenome</name>
    <dbReference type="NCBI Taxonomy" id="410659"/>
    <lineage>
        <taxon>unclassified sequences</taxon>
        <taxon>metagenomes</taxon>
        <taxon>ecological metagenomes</taxon>
    </lineage>
</organism>
<sequence length="81" mass="9472">METTSIALDREAYDLLKRHKRPGETFSQVVKRLAGRRRPLSSFAGAWKDLPANRFREIAAERKRARRMDEERFDRLLRGGG</sequence>
<protein>
    <recommendedName>
        <fullName evidence="3">Antitoxin</fullName>
    </recommendedName>
</protein>